<feature type="coiled-coil region" evidence="1">
    <location>
        <begin position="347"/>
        <end position="374"/>
    </location>
</feature>
<dbReference type="OrthoDB" id="74759at2759"/>
<keyword evidence="1" id="KW-0175">Coiled coil</keyword>
<proteinExistence type="predicted"/>
<feature type="compositionally biased region" description="Basic and acidic residues" evidence="2">
    <location>
        <begin position="69"/>
        <end position="82"/>
    </location>
</feature>
<dbReference type="Proteomes" id="UP000794436">
    <property type="component" value="Unassembled WGS sequence"/>
</dbReference>
<dbReference type="AlphaFoldDB" id="A0A8K1CHF7"/>
<evidence type="ECO:0000313" key="4">
    <source>
        <dbReference type="Proteomes" id="UP000794436"/>
    </source>
</evidence>
<feature type="region of interest" description="Disordered" evidence="2">
    <location>
        <begin position="1"/>
        <end position="84"/>
    </location>
</feature>
<keyword evidence="4" id="KW-1185">Reference proteome</keyword>
<evidence type="ECO:0000313" key="3">
    <source>
        <dbReference type="EMBL" id="TMW63639.1"/>
    </source>
</evidence>
<protein>
    <submittedName>
        <fullName evidence="3">Uncharacterized protein</fullName>
    </submittedName>
</protein>
<evidence type="ECO:0000256" key="1">
    <source>
        <dbReference type="SAM" id="Coils"/>
    </source>
</evidence>
<reference evidence="3" key="1">
    <citation type="submission" date="2019-03" db="EMBL/GenBank/DDBJ databases">
        <title>Long read genome sequence of the mycoparasitic Pythium oligandrum ATCC 38472 isolated from sugarbeet rhizosphere.</title>
        <authorList>
            <person name="Gaulin E."/>
        </authorList>
    </citation>
    <scope>NUCLEOTIDE SEQUENCE</scope>
    <source>
        <strain evidence="3">ATCC 38472_TT</strain>
    </source>
</reference>
<sequence length="604" mass="65925">MLARAPVKTSNLFGSLNARPSTTPSNGSSGGASQSTEKKKRKKKKKTTGDAVKTDGDGREDAASVVSDADSKDSRSDSEEKTPLPLSRRLEIAASHSDLHAALVGLLGWSKLSPTSAAILTFFQSHALELLFENVLQSRPNAEVIFENLGALLTNGLATDQKSTKGSAEVAAVVVEAVRGMIETLESDSEDDVTSIKTVAKYLSKLVFQYRVSLTGVGAGSSLSQEILRIEAQLATAATRDGAVKGQSIRDSFQRRDIRSDALDLYESRLTKIAQLASETSSSETTPEQGAASGFLTFALQDADGTDIEIDPAEQQAIQSQLEKIEEQKSKALAPLQAQQTKHSTHLQTLHKRREELEEQLRAVNAEIASTETAQQTVEGQMEQVEIKFTEETLRFEENNKCILEQVERKQRRDQVATAFSKLEGSIAKIATTHQETQSPVEKLVVCLRQQLEGTLRYFGSQLPCVKFMMQRVDESQDKLTKLLGEAKGYEAIGANAVAKDVASQIESLQAHLLEDRQTIEALMKRDMEVLAMIKRIFADALLEEALAQLDANMKKEVLRHVDYVTKLYEPHQSAKANVDDGAAIDSSLTTSSDKGAIGSQKET</sequence>
<organism evidence="3 4">
    <name type="scientific">Pythium oligandrum</name>
    <name type="common">Mycoparasitic fungus</name>
    <dbReference type="NCBI Taxonomy" id="41045"/>
    <lineage>
        <taxon>Eukaryota</taxon>
        <taxon>Sar</taxon>
        <taxon>Stramenopiles</taxon>
        <taxon>Oomycota</taxon>
        <taxon>Peronosporomycetes</taxon>
        <taxon>Pythiales</taxon>
        <taxon>Pythiaceae</taxon>
        <taxon>Pythium</taxon>
    </lineage>
</organism>
<feature type="compositionally biased region" description="Low complexity" evidence="2">
    <location>
        <begin position="20"/>
        <end position="33"/>
    </location>
</feature>
<comment type="caution">
    <text evidence="3">The sequence shown here is derived from an EMBL/GenBank/DDBJ whole genome shotgun (WGS) entry which is preliminary data.</text>
</comment>
<name>A0A8K1CHF7_PYTOL</name>
<evidence type="ECO:0000256" key="2">
    <source>
        <dbReference type="SAM" id="MobiDB-lite"/>
    </source>
</evidence>
<dbReference type="EMBL" id="SPLM01000072">
    <property type="protein sequence ID" value="TMW63639.1"/>
    <property type="molecule type" value="Genomic_DNA"/>
</dbReference>
<gene>
    <name evidence="3" type="ORF">Poli38472_002580</name>
</gene>
<feature type="compositionally biased region" description="Basic and acidic residues" evidence="2">
    <location>
        <begin position="52"/>
        <end position="62"/>
    </location>
</feature>
<accession>A0A8K1CHF7</accession>
<feature type="region of interest" description="Disordered" evidence="2">
    <location>
        <begin position="579"/>
        <end position="604"/>
    </location>
</feature>